<dbReference type="Pfam" id="PF03704">
    <property type="entry name" value="BTAD"/>
    <property type="match status" value="1"/>
</dbReference>
<dbReference type="SMART" id="SM00028">
    <property type="entry name" value="TPR"/>
    <property type="match status" value="5"/>
</dbReference>
<dbReference type="InterPro" id="IPR027417">
    <property type="entry name" value="P-loop_NTPase"/>
</dbReference>
<proteinExistence type="inferred from homology"/>
<keyword evidence="4" id="KW-0804">Transcription</keyword>
<dbReference type="GO" id="GO:0003677">
    <property type="term" value="F:DNA binding"/>
    <property type="evidence" value="ECO:0007669"/>
    <property type="project" value="UniProtKB-KW"/>
</dbReference>
<keyword evidence="9" id="KW-1185">Reference proteome</keyword>
<evidence type="ECO:0000256" key="4">
    <source>
        <dbReference type="ARBA" id="ARBA00023163"/>
    </source>
</evidence>
<dbReference type="Pfam" id="PF13424">
    <property type="entry name" value="TPR_12"/>
    <property type="match status" value="1"/>
</dbReference>
<evidence type="ECO:0000256" key="2">
    <source>
        <dbReference type="ARBA" id="ARBA00023015"/>
    </source>
</evidence>
<name>A0ABR6BM02_9PSEU</name>
<evidence type="ECO:0000256" key="5">
    <source>
        <dbReference type="PROSITE-ProRule" id="PRU01091"/>
    </source>
</evidence>
<dbReference type="Proteomes" id="UP000517916">
    <property type="component" value="Unassembled WGS sequence"/>
</dbReference>
<dbReference type="RefSeq" id="WP_182838633.1">
    <property type="nucleotide sequence ID" value="NZ_BAAABQ010000023.1"/>
</dbReference>
<comment type="caution">
    <text evidence="8">The sequence shown here is derived from an EMBL/GenBank/DDBJ whole genome shotgun (WGS) entry which is preliminary data.</text>
</comment>
<comment type="similarity">
    <text evidence="1">Belongs to the AfsR/DnrI/RedD regulatory family.</text>
</comment>
<dbReference type="EMBL" id="JACJID010000004">
    <property type="protein sequence ID" value="MBA8927914.1"/>
    <property type="molecule type" value="Genomic_DNA"/>
</dbReference>
<feature type="region of interest" description="Disordered" evidence="6">
    <location>
        <begin position="246"/>
        <end position="265"/>
    </location>
</feature>
<organism evidence="8 9">
    <name type="scientific">Kutzneria viridogrisea</name>
    <dbReference type="NCBI Taxonomy" id="47990"/>
    <lineage>
        <taxon>Bacteria</taxon>
        <taxon>Bacillati</taxon>
        <taxon>Actinomycetota</taxon>
        <taxon>Actinomycetes</taxon>
        <taxon>Pseudonocardiales</taxon>
        <taxon>Pseudonocardiaceae</taxon>
        <taxon>Kutzneria</taxon>
    </lineage>
</organism>
<evidence type="ECO:0000313" key="9">
    <source>
        <dbReference type="Proteomes" id="UP000517916"/>
    </source>
</evidence>
<evidence type="ECO:0000259" key="7">
    <source>
        <dbReference type="PROSITE" id="PS51755"/>
    </source>
</evidence>
<dbReference type="InterPro" id="IPR001867">
    <property type="entry name" value="OmpR/PhoB-type_DNA-bd"/>
</dbReference>
<dbReference type="SUPFAM" id="SSF48452">
    <property type="entry name" value="TPR-like"/>
    <property type="match status" value="2"/>
</dbReference>
<dbReference type="PRINTS" id="PR00364">
    <property type="entry name" value="DISEASERSIST"/>
</dbReference>
<dbReference type="InterPro" id="IPR016032">
    <property type="entry name" value="Sig_transdc_resp-reg_C-effctor"/>
</dbReference>
<sequence>MTGEFRLLGEVGASVDGQPIAVRGARQQSILAVLLVEANRPVPADQLIDRVWGTTGLPRQPANALSAHVKLLRRALAPVSGMSIRWQSAGYRLDLDGEAVDLHRFRTLTARARTADEEHAVALFERALGLWRGEPFTGLDTPWLNAVRATLISERHAAQLELTDLQLRCGRHTELLPDLTDRVREHPLDERLAGQLMLGLYRSDRPAEALQHYQRIRARLAEELGTDPGPALRKLHQRILTADPRLTGPGRWPVPRQLPAPPRSFTGRTGELAALDRAAEQGGTMAISALAGAGGIGKTWLALHWAHRNLHRFPDGQLFVDLHGYGPEARPMSAATVLHGFLDALGVQPGRAPADPYAQAALFRSLVAGKRMLVVLDNAADAGQVVPLLPGSPTCTVIVTSRDHLASLITRHGASHLPVDVLSEAEARDLLTAGLGATRLAAESEAGAELLADCAGFPLALSVVVGRTHTHPHQPLATLATELRSARLAALAQDDPAASLPAVLSWSYRALTAEQARVFCLLGVAPGPDISLAAAACLADLTIAQAQVVLRCLVQASLLRQYIPGRYRMHDLIRHYAADRAGQDLPDADRVAALRRVLHFYLHTASTGGRLLEPHRPMITLEPPAPGCHPLPLSNRTAAIGWFDAEHHCLLAALQTAVAQGWHQCVWQLVWAMHPFHWRSRHGTDHLAAWRAGLTAADQLGDPVVQALARRHLGHACGMAGRYEEAMEHLQHALALAGLAGDVPGQGHAHRYLAWAWDRQGDDHRVLEHASRALRVFQALGMPVWEAELLNQVGYSAARLGEHERARTSCEAALALFTRHDHRIGEAATLDSLGFLAHTTGQHARAVDCYRQALTLFRDLGDTYLEADTLDRLGYPHLATGQREQARAVWLEALELYQTQQRSDEAERVRRQLDAAQVQ</sequence>
<dbReference type="CDD" id="cd15831">
    <property type="entry name" value="BTAD"/>
    <property type="match status" value="1"/>
</dbReference>
<dbReference type="SMART" id="SM01043">
    <property type="entry name" value="BTAD"/>
    <property type="match status" value="1"/>
</dbReference>
<reference evidence="8 9" key="1">
    <citation type="submission" date="2020-08" db="EMBL/GenBank/DDBJ databases">
        <title>Genomic Encyclopedia of Archaeal and Bacterial Type Strains, Phase II (KMG-II): from individual species to whole genera.</title>
        <authorList>
            <person name="Goeker M."/>
        </authorList>
    </citation>
    <scope>NUCLEOTIDE SEQUENCE [LARGE SCALE GENOMIC DNA]</scope>
    <source>
        <strain evidence="8 9">DSM 43850</strain>
    </source>
</reference>
<dbReference type="Pfam" id="PF00486">
    <property type="entry name" value="Trans_reg_C"/>
    <property type="match status" value="1"/>
</dbReference>
<dbReference type="Gene3D" id="1.25.40.10">
    <property type="entry name" value="Tetratricopeptide repeat domain"/>
    <property type="match status" value="2"/>
</dbReference>
<evidence type="ECO:0000256" key="3">
    <source>
        <dbReference type="ARBA" id="ARBA00023125"/>
    </source>
</evidence>
<dbReference type="Gene3D" id="3.40.50.300">
    <property type="entry name" value="P-loop containing nucleotide triphosphate hydrolases"/>
    <property type="match status" value="1"/>
</dbReference>
<dbReference type="PROSITE" id="PS51755">
    <property type="entry name" value="OMPR_PHOB"/>
    <property type="match status" value="1"/>
</dbReference>
<protein>
    <submittedName>
        <fullName evidence="8">DNA-binding SARP family transcriptional activator/tetratricopeptide (TPR) repeat protein</fullName>
    </submittedName>
</protein>
<feature type="domain" description="OmpR/PhoB-type" evidence="7">
    <location>
        <begin position="1"/>
        <end position="95"/>
    </location>
</feature>
<dbReference type="SUPFAM" id="SSF46894">
    <property type="entry name" value="C-terminal effector domain of the bipartite response regulators"/>
    <property type="match status" value="1"/>
</dbReference>
<dbReference type="InterPro" id="IPR005158">
    <property type="entry name" value="BTAD"/>
</dbReference>
<evidence type="ECO:0000313" key="8">
    <source>
        <dbReference type="EMBL" id="MBA8927914.1"/>
    </source>
</evidence>
<evidence type="ECO:0000256" key="1">
    <source>
        <dbReference type="ARBA" id="ARBA00005820"/>
    </source>
</evidence>
<dbReference type="InterPro" id="IPR051677">
    <property type="entry name" value="AfsR-DnrI-RedD_regulator"/>
</dbReference>
<evidence type="ECO:0000256" key="6">
    <source>
        <dbReference type="SAM" id="MobiDB-lite"/>
    </source>
</evidence>
<dbReference type="SMART" id="SM00862">
    <property type="entry name" value="Trans_reg_C"/>
    <property type="match status" value="1"/>
</dbReference>
<dbReference type="PANTHER" id="PTHR35807:SF1">
    <property type="entry name" value="TRANSCRIPTIONAL REGULATOR REDD"/>
    <property type="match status" value="1"/>
</dbReference>
<dbReference type="InterPro" id="IPR036388">
    <property type="entry name" value="WH-like_DNA-bd_sf"/>
</dbReference>
<keyword evidence="3 5" id="KW-0238">DNA-binding</keyword>
<gene>
    <name evidence="8" type="ORF">BC739_005131</name>
</gene>
<dbReference type="InterPro" id="IPR019734">
    <property type="entry name" value="TPR_rpt"/>
</dbReference>
<dbReference type="InterPro" id="IPR011990">
    <property type="entry name" value="TPR-like_helical_dom_sf"/>
</dbReference>
<accession>A0ABR6BM02</accession>
<dbReference type="SUPFAM" id="SSF52540">
    <property type="entry name" value="P-loop containing nucleoside triphosphate hydrolases"/>
    <property type="match status" value="1"/>
</dbReference>
<dbReference type="PANTHER" id="PTHR35807">
    <property type="entry name" value="TRANSCRIPTIONAL REGULATOR REDD-RELATED"/>
    <property type="match status" value="1"/>
</dbReference>
<feature type="DNA-binding region" description="OmpR/PhoB-type" evidence="5">
    <location>
        <begin position="1"/>
        <end position="95"/>
    </location>
</feature>
<keyword evidence="2" id="KW-0805">Transcription regulation</keyword>
<dbReference type="Gene3D" id="1.10.10.10">
    <property type="entry name" value="Winged helix-like DNA-binding domain superfamily/Winged helix DNA-binding domain"/>
    <property type="match status" value="1"/>
</dbReference>